<reference evidence="4 5" key="1">
    <citation type="submission" date="2017-10" db="EMBL/GenBank/DDBJ databases">
        <title>Extensive intraspecific genome diversity in a model arbuscular mycorrhizal fungus.</title>
        <authorList>
            <person name="Chen E.C.H."/>
            <person name="Morin E."/>
            <person name="Baudet D."/>
            <person name="Noel J."/>
            <person name="Ndikumana S."/>
            <person name="Charron P."/>
            <person name="St-Onge C."/>
            <person name="Giorgi J."/>
            <person name="Grigoriev I.V."/>
            <person name="Roux C."/>
            <person name="Martin F.M."/>
            <person name="Corradi N."/>
        </authorList>
    </citation>
    <scope>NUCLEOTIDE SEQUENCE [LARGE SCALE GENOMIC DNA]</scope>
    <source>
        <strain evidence="4 5">A1</strain>
    </source>
</reference>
<comment type="caution">
    <text evidence="4">The sequence shown here is derived from an EMBL/GenBank/DDBJ whole genome shotgun (WGS) entry which is preliminary data.</text>
</comment>
<feature type="domain" description="MIR" evidence="3">
    <location>
        <begin position="129"/>
        <end position="184"/>
    </location>
</feature>
<evidence type="ECO:0000256" key="2">
    <source>
        <dbReference type="ARBA" id="ARBA00022737"/>
    </source>
</evidence>
<dbReference type="SUPFAM" id="SSF82109">
    <property type="entry name" value="MIR domain"/>
    <property type="match status" value="3"/>
</dbReference>
<dbReference type="Proteomes" id="UP000232688">
    <property type="component" value="Unassembled WGS sequence"/>
</dbReference>
<dbReference type="EMBL" id="LLXH01000172">
    <property type="protein sequence ID" value="PKC71328.1"/>
    <property type="molecule type" value="Genomic_DNA"/>
</dbReference>
<reference evidence="4 5" key="2">
    <citation type="submission" date="2017-10" db="EMBL/GenBank/DDBJ databases">
        <title>Genome analyses suggest a sexual origin of heterokaryosis in a supposedly ancient asexual fungus.</title>
        <authorList>
            <person name="Corradi N."/>
            <person name="Sedzielewska K."/>
            <person name="Noel J."/>
            <person name="Charron P."/>
            <person name="Farinelli L."/>
            <person name="Marton T."/>
            <person name="Kruger M."/>
            <person name="Pelin A."/>
            <person name="Brachmann A."/>
            <person name="Corradi N."/>
        </authorList>
    </citation>
    <scope>NUCLEOTIDE SEQUENCE [LARGE SCALE GENOMIC DNA]</scope>
    <source>
        <strain evidence="4 5">A1</strain>
    </source>
</reference>
<protein>
    <recommendedName>
        <fullName evidence="3">MIR domain-containing protein</fullName>
    </recommendedName>
</protein>
<evidence type="ECO:0000313" key="4">
    <source>
        <dbReference type="EMBL" id="PKC71328.1"/>
    </source>
</evidence>
<accession>A0A2N0S6Z0</accession>
<dbReference type="AlphaFoldDB" id="A0A2N0S6Z0"/>
<dbReference type="VEuPathDB" id="FungiDB:RhiirFUN_012105"/>
<dbReference type="InterPro" id="IPR016093">
    <property type="entry name" value="MIR_motif"/>
</dbReference>
<keyword evidence="2" id="KW-0677">Repeat</keyword>
<dbReference type="VEuPathDB" id="FungiDB:FUN_014926"/>
<dbReference type="CDD" id="cd23263">
    <property type="entry name" value="beta-trefoil_MIR"/>
    <property type="match status" value="1"/>
</dbReference>
<dbReference type="VEuPathDB" id="FungiDB:RhiirFUN_012100"/>
<keyword evidence="1" id="KW-0732">Signal</keyword>
<dbReference type="PROSITE" id="PS50919">
    <property type="entry name" value="MIR"/>
    <property type="match status" value="2"/>
</dbReference>
<proteinExistence type="predicted"/>
<evidence type="ECO:0000313" key="5">
    <source>
        <dbReference type="Proteomes" id="UP000232688"/>
    </source>
</evidence>
<gene>
    <name evidence="4" type="ORF">RhiirA1_497365</name>
</gene>
<dbReference type="Gene3D" id="2.80.10.50">
    <property type="match status" value="2"/>
</dbReference>
<evidence type="ECO:0000256" key="1">
    <source>
        <dbReference type="ARBA" id="ARBA00022729"/>
    </source>
</evidence>
<dbReference type="InterPro" id="IPR036300">
    <property type="entry name" value="MIR_dom_sf"/>
</dbReference>
<dbReference type="VEuPathDB" id="FungiDB:RhiirA1_497365"/>
<evidence type="ECO:0000259" key="3">
    <source>
        <dbReference type="PROSITE" id="PS50919"/>
    </source>
</evidence>
<sequence>MDIPKYDGNIHPDEWINDIQKYLKLRYTGDNYLNIAISLVDSNIISLPTKIDSFEELRDVLKEDISFTVFKCTNKRRTKKLFCNTLPKLPNKNDTDCYNYLLEFIKRREKIKSMNDLVKEFAEIIADELNLIRNESIIALKHVATGKYLSSIKNLCYTTGSKLQLAFAGSPEPDLNALWKIEFSGKLPMYNKTFIQLRHIKSGSVLGFYNDYGYNDYCKSPITEHTEVCCNGNENLWKFKHSKLENHQGYLKSNDIINLSITKRYNKVEFLRSHDVQFTIGNDTFQEVVCHSERLGGNDERKKKIKSMNDLVKEFAKIIADESNLIRNNSIVALKHVATGKYLSSIDNLCYTTGSKNQLAFAGSPERDLNALWKITFKEKFPIMYNKTSIKLRHIKSGNVLGLCNFYKDGFFYHKSPITEHTEVVH</sequence>
<feature type="domain" description="MIR" evidence="3">
    <location>
        <begin position="323"/>
        <end position="378"/>
    </location>
</feature>
<dbReference type="PANTHER" id="PTHR46809">
    <property type="entry name" value="STROMAL CELL-DERIVED FACTOR 2-LIKE PROTEIN"/>
    <property type="match status" value="1"/>
</dbReference>
<dbReference type="SMART" id="SM00472">
    <property type="entry name" value="MIR"/>
    <property type="match status" value="2"/>
</dbReference>
<dbReference type="PANTHER" id="PTHR46809:SF2">
    <property type="entry name" value="GH21273P"/>
    <property type="match status" value="1"/>
</dbReference>
<organism evidence="4 5">
    <name type="scientific">Rhizophagus irregularis</name>
    <dbReference type="NCBI Taxonomy" id="588596"/>
    <lineage>
        <taxon>Eukaryota</taxon>
        <taxon>Fungi</taxon>
        <taxon>Fungi incertae sedis</taxon>
        <taxon>Mucoromycota</taxon>
        <taxon>Glomeromycotina</taxon>
        <taxon>Glomeromycetes</taxon>
        <taxon>Glomerales</taxon>
        <taxon>Glomeraceae</taxon>
        <taxon>Rhizophagus</taxon>
    </lineage>
</organism>
<name>A0A2N0S6Z0_9GLOM</name>